<feature type="domain" description="PLD phosphodiesterase" evidence="17">
    <location>
        <begin position="397"/>
        <end position="424"/>
    </location>
</feature>
<keyword evidence="12 16" id="KW-0472">Membrane</keyword>
<evidence type="ECO:0000313" key="21">
    <source>
        <dbReference type="Proteomes" id="UP000634647"/>
    </source>
</evidence>
<feature type="transmembrane region" description="Helical" evidence="16">
    <location>
        <begin position="42"/>
        <end position="63"/>
    </location>
</feature>
<dbReference type="InterPro" id="IPR025202">
    <property type="entry name" value="PLD-like_dom"/>
</dbReference>
<sequence length="483" mass="53882">MELLLYNLAHPTPLFLVLGLIQLVAIYFVFRAIRTARTPQGAVGWVVFLIATPHFAVPAFLFFGHARYPGYIRMRRAMSEVIATLRREGNKHANDPDIPSDSPLASRISGFERLAGFPSVGGNSTRLLIDGAATFDAIFQAVEAAQSYVLVQFYTIRDDALGRELAALLKARVKAGVAVHVLYDSIGSSGLSKKFLQDLRDAGIDIRNFHALRQARSRFQVNFRNHRKIVVVDGNIGFVGGHNLGEEYLGHSKQMGAWRDTHLRIDGPAVAQLQLAFAEDWLWSSGNKLVLSWRPAPTKDDRRILVMSTGPADRFETGSLYFSNAIGAARERVWIASPYFVPDGDVLTALKLAALRGLDVRLLLPEKRDHWLVWLAGHAYFDEVRRAGVKLLRYPEEDGFLHQKVLLIDDEFAAIGSHNLDNRSCRLNFESSALVFDSDFAAEVEAMLSADMARARPVRRRLDEMGFWLSNAALAARIFAPVL</sequence>
<keyword evidence="8 16" id="KW-0812">Transmembrane</keyword>
<evidence type="ECO:0000256" key="7">
    <source>
        <dbReference type="ARBA" id="ARBA00022679"/>
    </source>
</evidence>
<proteinExistence type="predicted"/>
<comment type="subcellular location">
    <subcellularLocation>
        <location evidence="2">Cell membrane</location>
    </subcellularLocation>
    <subcellularLocation>
        <location evidence="3">Secreted</location>
    </subcellularLocation>
</comment>
<evidence type="ECO:0000313" key="19">
    <source>
        <dbReference type="EMBL" id="SDW97321.1"/>
    </source>
</evidence>
<dbReference type="SUPFAM" id="SSF56024">
    <property type="entry name" value="Phospholipase D/nuclease"/>
    <property type="match status" value="2"/>
</dbReference>
<evidence type="ECO:0000256" key="15">
    <source>
        <dbReference type="NCBIfam" id="TIGR04265"/>
    </source>
</evidence>
<keyword evidence="11" id="KW-0443">Lipid metabolism</keyword>
<dbReference type="Gene3D" id="3.30.870.10">
    <property type="entry name" value="Endonuclease Chain A"/>
    <property type="match status" value="2"/>
</dbReference>
<evidence type="ECO:0000256" key="8">
    <source>
        <dbReference type="ARBA" id="ARBA00022692"/>
    </source>
</evidence>
<evidence type="ECO:0000256" key="13">
    <source>
        <dbReference type="ARBA" id="ARBA00023209"/>
    </source>
</evidence>
<keyword evidence="4" id="KW-1003">Cell membrane</keyword>
<dbReference type="GO" id="GO:0032049">
    <property type="term" value="P:cardiolipin biosynthetic process"/>
    <property type="evidence" value="ECO:0007669"/>
    <property type="project" value="UniProtKB-UniRule"/>
</dbReference>
<feature type="transmembrane region" description="Helical" evidence="16">
    <location>
        <begin position="12"/>
        <end position="30"/>
    </location>
</feature>
<keyword evidence="13" id="KW-0594">Phospholipid biosynthesis</keyword>
<keyword evidence="9" id="KW-0677">Repeat</keyword>
<dbReference type="PANTHER" id="PTHR21248">
    <property type="entry name" value="CARDIOLIPIN SYNTHASE"/>
    <property type="match status" value="1"/>
</dbReference>
<reference evidence="18" key="3">
    <citation type="submission" date="2023-06" db="EMBL/GenBank/DDBJ databases">
        <authorList>
            <person name="Sun Q."/>
            <person name="Zhou Y."/>
        </authorList>
    </citation>
    <scope>NUCLEOTIDE SEQUENCE</scope>
    <source>
        <strain evidence="18">CGMCC 1.10859</strain>
    </source>
</reference>
<keyword evidence="6" id="KW-0964">Secreted</keyword>
<name>A0AAN4UR52_9RHOB</name>
<evidence type="ECO:0000256" key="2">
    <source>
        <dbReference type="ARBA" id="ARBA00004236"/>
    </source>
</evidence>
<evidence type="ECO:0000256" key="14">
    <source>
        <dbReference type="ARBA" id="ARBA00023264"/>
    </source>
</evidence>
<dbReference type="FunFam" id="3.30.870.10:FF:000014">
    <property type="entry name" value="Cardiolipin synthase"/>
    <property type="match status" value="1"/>
</dbReference>
<organism evidence="18 21">
    <name type="scientific">Allgaiera indica</name>
    <dbReference type="NCBI Taxonomy" id="765699"/>
    <lineage>
        <taxon>Bacteria</taxon>
        <taxon>Pseudomonadati</taxon>
        <taxon>Pseudomonadota</taxon>
        <taxon>Alphaproteobacteria</taxon>
        <taxon>Rhodobacterales</taxon>
        <taxon>Paracoccaceae</taxon>
        <taxon>Allgaiera</taxon>
    </lineage>
</organism>
<evidence type="ECO:0000256" key="12">
    <source>
        <dbReference type="ARBA" id="ARBA00023136"/>
    </source>
</evidence>
<evidence type="ECO:0000256" key="10">
    <source>
        <dbReference type="ARBA" id="ARBA00022989"/>
    </source>
</evidence>
<evidence type="ECO:0000256" key="1">
    <source>
        <dbReference type="ARBA" id="ARBA00003145"/>
    </source>
</evidence>
<dbReference type="InterPro" id="IPR022924">
    <property type="entry name" value="Cardiolipin_synthase"/>
</dbReference>
<evidence type="ECO:0000256" key="4">
    <source>
        <dbReference type="ARBA" id="ARBA00022475"/>
    </source>
</evidence>
<dbReference type="EC" id="2.7.8.-" evidence="15"/>
<dbReference type="GO" id="GO:0005576">
    <property type="term" value="C:extracellular region"/>
    <property type="evidence" value="ECO:0007669"/>
    <property type="project" value="UniProtKB-SubCell"/>
</dbReference>
<accession>A0AAN4UR52</accession>
<dbReference type="AlphaFoldDB" id="A0AAN4UR52"/>
<dbReference type="Pfam" id="PF13091">
    <property type="entry name" value="PLDc_2"/>
    <property type="match status" value="2"/>
</dbReference>
<dbReference type="EMBL" id="BNAB01000007">
    <property type="protein sequence ID" value="GHE01651.1"/>
    <property type="molecule type" value="Genomic_DNA"/>
</dbReference>
<evidence type="ECO:0000313" key="18">
    <source>
        <dbReference type="EMBL" id="GHE01651.1"/>
    </source>
</evidence>
<reference evidence="19 20" key="2">
    <citation type="submission" date="2016-10" db="EMBL/GenBank/DDBJ databases">
        <authorList>
            <person name="Varghese N."/>
            <person name="Submissions S."/>
        </authorList>
    </citation>
    <scope>NUCLEOTIDE SEQUENCE [LARGE SCALE GENOMIC DNA]</scope>
    <source>
        <strain evidence="19 20">DSM 24802</strain>
    </source>
</reference>
<keyword evidence="5" id="KW-0444">Lipid biosynthesis</keyword>
<evidence type="ECO:0000256" key="3">
    <source>
        <dbReference type="ARBA" id="ARBA00004613"/>
    </source>
</evidence>
<dbReference type="NCBIfam" id="TIGR04265">
    <property type="entry name" value="bac_cardiolipin"/>
    <property type="match status" value="1"/>
</dbReference>
<dbReference type="RefSeq" id="WP_051646208.1">
    <property type="nucleotide sequence ID" value="NZ_BNAB01000007.1"/>
</dbReference>
<evidence type="ECO:0000259" key="17">
    <source>
        <dbReference type="PROSITE" id="PS50035"/>
    </source>
</evidence>
<keyword evidence="14" id="KW-1208">Phospholipid metabolism</keyword>
<comment type="function">
    <text evidence="1">Could be a virulence factor.</text>
</comment>
<comment type="caution">
    <text evidence="18">The sequence shown here is derived from an EMBL/GenBank/DDBJ whole genome shotgun (WGS) entry which is preliminary data.</text>
</comment>
<evidence type="ECO:0000256" key="9">
    <source>
        <dbReference type="ARBA" id="ARBA00022737"/>
    </source>
</evidence>
<evidence type="ECO:0000313" key="20">
    <source>
        <dbReference type="Proteomes" id="UP000199541"/>
    </source>
</evidence>
<dbReference type="Proteomes" id="UP000199541">
    <property type="component" value="Unassembled WGS sequence"/>
</dbReference>
<dbReference type="Proteomes" id="UP000634647">
    <property type="component" value="Unassembled WGS sequence"/>
</dbReference>
<keyword evidence="10 16" id="KW-1133">Transmembrane helix</keyword>
<dbReference type="SMART" id="SM00155">
    <property type="entry name" value="PLDc"/>
    <property type="match status" value="2"/>
</dbReference>
<reference evidence="18" key="1">
    <citation type="journal article" date="2014" name="Int. J. Syst. Evol. Microbiol.">
        <title>Complete genome sequence of Corynebacterium casei LMG S-19264T (=DSM 44701T), isolated from a smear-ripened cheese.</title>
        <authorList>
            <consortium name="US DOE Joint Genome Institute (JGI-PGF)"/>
            <person name="Walter F."/>
            <person name="Albersmeier A."/>
            <person name="Kalinowski J."/>
            <person name="Ruckert C."/>
        </authorList>
    </citation>
    <scope>NUCLEOTIDE SEQUENCE</scope>
    <source>
        <strain evidence="18">CGMCC 1.10859</strain>
    </source>
</reference>
<evidence type="ECO:0000256" key="16">
    <source>
        <dbReference type="SAM" id="Phobius"/>
    </source>
</evidence>
<dbReference type="EMBL" id="FNOB01000008">
    <property type="protein sequence ID" value="SDW97321.1"/>
    <property type="molecule type" value="Genomic_DNA"/>
</dbReference>
<protein>
    <recommendedName>
        <fullName evidence="15">Cardiolipin synthase</fullName>
        <ecNumber evidence="15">2.7.8.-</ecNumber>
    </recommendedName>
</protein>
<dbReference type="PANTHER" id="PTHR21248:SF22">
    <property type="entry name" value="PHOSPHOLIPASE D"/>
    <property type="match status" value="1"/>
</dbReference>
<dbReference type="GO" id="GO:0008808">
    <property type="term" value="F:cardiolipin synthase activity"/>
    <property type="evidence" value="ECO:0007669"/>
    <property type="project" value="UniProtKB-UniRule"/>
</dbReference>
<feature type="domain" description="PLD phosphodiesterase" evidence="17">
    <location>
        <begin position="221"/>
        <end position="248"/>
    </location>
</feature>
<evidence type="ECO:0000256" key="5">
    <source>
        <dbReference type="ARBA" id="ARBA00022516"/>
    </source>
</evidence>
<dbReference type="PROSITE" id="PS50035">
    <property type="entry name" value="PLD"/>
    <property type="match status" value="2"/>
</dbReference>
<gene>
    <name evidence="18" type="primary">clsA</name>
    <name evidence="18" type="ORF">GCM10008024_17800</name>
    <name evidence="19" type="ORF">SAMN05444006_108170</name>
</gene>
<evidence type="ECO:0000256" key="11">
    <source>
        <dbReference type="ARBA" id="ARBA00023098"/>
    </source>
</evidence>
<evidence type="ECO:0000256" key="6">
    <source>
        <dbReference type="ARBA" id="ARBA00022525"/>
    </source>
</evidence>
<keyword evidence="20" id="KW-1185">Reference proteome</keyword>
<keyword evidence="7" id="KW-0808">Transferase</keyword>
<dbReference type="InterPro" id="IPR001736">
    <property type="entry name" value="PLipase_D/transphosphatidylase"/>
</dbReference>
<dbReference type="GO" id="GO:0005886">
    <property type="term" value="C:plasma membrane"/>
    <property type="evidence" value="ECO:0007669"/>
    <property type="project" value="UniProtKB-SubCell"/>
</dbReference>